<evidence type="ECO:0000313" key="7">
    <source>
        <dbReference type="EMBL" id="CAE0038835.1"/>
    </source>
</evidence>
<name>A0A7S2ZGY9_9RHOD</name>
<dbReference type="EMBL" id="HBHW01009062">
    <property type="protein sequence ID" value="CAE0038835.1"/>
    <property type="molecule type" value="Transcribed_RNA"/>
</dbReference>
<dbReference type="InterPro" id="IPR019349">
    <property type="entry name" value="Ribosomal_mS35_mit"/>
</dbReference>
<dbReference type="EMBL" id="HBHW01009047">
    <property type="protein sequence ID" value="CAE0038820.1"/>
    <property type="molecule type" value="Transcribed_RNA"/>
</dbReference>
<evidence type="ECO:0000313" key="4">
    <source>
        <dbReference type="EMBL" id="CAE0038820.1"/>
    </source>
</evidence>
<accession>A0A7S2ZGY9</accession>
<feature type="region of interest" description="Disordered" evidence="1">
    <location>
        <begin position="15"/>
        <end position="46"/>
    </location>
</feature>
<dbReference type="AlphaFoldDB" id="A0A7S2ZGY9"/>
<dbReference type="EMBL" id="HBHW01009052">
    <property type="protein sequence ID" value="CAE0038825.1"/>
    <property type="molecule type" value="Transcribed_RNA"/>
</dbReference>
<protein>
    <recommendedName>
        <fullName evidence="2">Small ribosomal subunit protein mS35 mitochondrial conserved domain-containing protein</fullName>
    </recommendedName>
</protein>
<organism evidence="6">
    <name type="scientific">Rhodosorus marinus</name>
    <dbReference type="NCBI Taxonomy" id="101924"/>
    <lineage>
        <taxon>Eukaryota</taxon>
        <taxon>Rhodophyta</taxon>
        <taxon>Stylonematophyceae</taxon>
        <taxon>Stylonematales</taxon>
        <taxon>Stylonemataceae</taxon>
        <taxon>Rhodosorus</taxon>
    </lineage>
</organism>
<gene>
    <name evidence="3" type="ORF">RMAR00112_LOCUS6778</name>
    <name evidence="4" type="ORF">RMAR00112_LOCUS6779</name>
    <name evidence="5" type="ORF">RMAR00112_LOCUS6784</name>
    <name evidence="6" type="ORF">RMAR00112_LOCUS6793</name>
    <name evidence="7" type="ORF">RMAR00112_LOCUS6794</name>
</gene>
<evidence type="ECO:0000256" key="1">
    <source>
        <dbReference type="SAM" id="MobiDB-lite"/>
    </source>
</evidence>
<dbReference type="EMBL" id="HBHW01009046">
    <property type="protein sequence ID" value="CAE0038819.1"/>
    <property type="molecule type" value="Transcribed_RNA"/>
</dbReference>
<sequence length="350" mass="40437">MALRLMLRRSWNGMAGRGGREARRLMSSGGGGGKKEGGGDDDGDELFDLFNLEDEDEEELARRQRDEALRKKREHDMDENVIAARKKEEEERMRKEAQLSTTVADSILDQLVSVVEKSNQKELTDSDVESKYTRITKHLLQVLKYTEFDTFKVFSYDGEKLGYPENRIAIASYKVGESDLSFVAKHAVALIAGRAFNTEKEIVKMSSGRYNSGIENQLFLGTMMERLVREAKLSVGEKVPESDLVDMSDSWDKIVKASEEIFGFDSLKTLMNFELKESQAEQAKADILKREYQLHHDYWYSKEGIKEMYTGALKYREERMAKQQRVIRRIPKDFVENRVKRFGSKDYVLW</sequence>
<feature type="domain" description="Small ribosomal subunit protein mS35 mitochondrial conserved" evidence="2">
    <location>
        <begin position="150"/>
        <end position="234"/>
    </location>
</feature>
<proteinExistence type="predicted"/>
<reference evidence="6" key="1">
    <citation type="submission" date="2021-01" db="EMBL/GenBank/DDBJ databases">
        <authorList>
            <person name="Corre E."/>
            <person name="Pelletier E."/>
            <person name="Niang G."/>
            <person name="Scheremetjew M."/>
            <person name="Finn R."/>
            <person name="Kale V."/>
            <person name="Holt S."/>
            <person name="Cochrane G."/>
            <person name="Meng A."/>
            <person name="Brown T."/>
            <person name="Cohen L."/>
        </authorList>
    </citation>
    <scope>NUCLEOTIDE SEQUENCE</scope>
    <source>
        <strain evidence="6">CCMP 769</strain>
    </source>
</reference>
<evidence type="ECO:0000313" key="5">
    <source>
        <dbReference type="EMBL" id="CAE0038825.1"/>
    </source>
</evidence>
<evidence type="ECO:0000313" key="6">
    <source>
        <dbReference type="EMBL" id="CAE0038834.1"/>
    </source>
</evidence>
<dbReference type="Pfam" id="PF10213">
    <property type="entry name" value="MRP-S28"/>
    <property type="match status" value="1"/>
</dbReference>
<evidence type="ECO:0000259" key="2">
    <source>
        <dbReference type="Pfam" id="PF10213"/>
    </source>
</evidence>
<evidence type="ECO:0000313" key="3">
    <source>
        <dbReference type="EMBL" id="CAE0038819.1"/>
    </source>
</evidence>
<dbReference type="EMBL" id="HBHW01009061">
    <property type="protein sequence ID" value="CAE0038834.1"/>
    <property type="molecule type" value="Transcribed_RNA"/>
</dbReference>